<organism evidence="1 2">
    <name type="scientific">Emticicia soli</name>
    <dbReference type="NCBI Taxonomy" id="2027878"/>
    <lineage>
        <taxon>Bacteria</taxon>
        <taxon>Pseudomonadati</taxon>
        <taxon>Bacteroidota</taxon>
        <taxon>Cytophagia</taxon>
        <taxon>Cytophagales</taxon>
        <taxon>Leadbetterellaceae</taxon>
        <taxon>Emticicia</taxon>
    </lineage>
</organism>
<dbReference type="Proteomes" id="UP001597510">
    <property type="component" value="Unassembled WGS sequence"/>
</dbReference>
<keyword evidence="1" id="KW-0808">Transferase</keyword>
<dbReference type="Gene3D" id="1.10.720.160">
    <property type="match status" value="1"/>
</dbReference>
<keyword evidence="1" id="KW-0418">Kinase</keyword>
<dbReference type="InterPro" id="IPR043129">
    <property type="entry name" value="ATPase_NBD"/>
</dbReference>
<dbReference type="EMBL" id="JBHULC010000018">
    <property type="protein sequence ID" value="MFD2522309.1"/>
    <property type="molecule type" value="Genomic_DNA"/>
</dbReference>
<accession>A0ABW5J9Q9</accession>
<dbReference type="SUPFAM" id="SSF53067">
    <property type="entry name" value="Actin-like ATPase domain"/>
    <property type="match status" value="2"/>
</dbReference>
<evidence type="ECO:0000313" key="2">
    <source>
        <dbReference type="Proteomes" id="UP001597510"/>
    </source>
</evidence>
<dbReference type="PANTHER" id="PTHR43190:SF3">
    <property type="entry name" value="N-ACETYL-D-GLUCOSAMINE KINASE"/>
    <property type="match status" value="1"/>
</dbReference>
<comment type="caution">
    <text evidence="1">The sequence shown here is derived from an EMBL/GenBank/DDBJ whole genome shotgun (WGS) entry which is preliminary data.</text>
</comment>
<protein>
    <submittedName>
        <fullName evidence="1">N-acetylglucosamine kinase</fullName>
    </submittedName>
</protein>
<sequence length="282" mass="31397">MILIADSGSTKTDWRIIDRSIVVSATQTLGFNPYYQDSDSIAAELQANLLPHCKGKITQVFYYGTGITNAEKAEVLRTAILKVFSEIAHIDVQSDVLGAARAACGHQAGIGCILGTGSNSCYFDGEKIAFQVPPLGFWLGDEGSGGHLGKLLLLAYLHKEMPANIRLLFEEKYGVMDRLMVLDNAYHKPFPNRYFASYARFIHENIHDTFCYGLATQSFSLFFEKYILKYPMCFDVKLNFVGSIGFYYKQILAEVAENKKLSIGNILASPIDGLVKYHTETI</sequence>
<dbReference type="PANTHER" id="PTHR43190">
    <property type="entry name" value="N-ACETYL-D-GLUCOSAMINE KINASE"/>
    <property type="match status" value="1"/>
</dbReference>
<reference evidence="2" key="1">
    <citation type="journal article" date="2019" name="Int. J. Syst. Evol. Microbiol.">
        <title>The Global Catalogue of Microorganisms (GCM) 10K type strain sequencing project: providing services to taxonomists for standard genome sequencing and annotation.</title>
        <authorList>
            <consortium name="The Broad Institute Genomics Platform"/>
            <consortium name="The Broad Institute Genome Sequencing Center for Infectious Disease"/>
            <person name="Wu L."/>
            <person name="Ma J."/>
        </authorList>
    </citation>
    <scope>NUCLEOTIDE SEQUENCE [LARGE SCALE GENOMIC DNA]</scope>
    <source>
        <strain evidence="2">KCTC 52344</strain>
    </source>
</reference>
<dbReference type="InterPro" id="IPR052519">
    <property type="entry name" value="Euk-type_GlcNAc_Kinase"/>
</dbReference>
<dbReference type="Gene3D" id="3.30.420.40">
    <property type="match status" value="2"/>
</dbReference>
<gene>
    <name evidence="1" type="ORF">ACFSR2_15540</name>
</gene>
<dbReference type="GO" id="GO:0016301">
    <property type="term" value="F:kinase activity"/>
    <property type="evidence" value="ECO:0007669"/>
    <property type="project" value="UniProtKB-KW"/>
</dbReference>
<name>A0ABW5J9Q9_9BACT</name>
<evidence type="ECO:0000313" key="1">
    <source>
        <dbReference type="EMBL" id="MFD2522309.1"/>
    </source>
</evidence>
<proteinExistence type="predicted"/>
<dbReference type="RefSeq" id="WP_340234476.1">
    <property type="nucleotide sequence ID" value="NZ_JBBEWC010000002.1"/>
</dbReference>
<keyword evidence="2" id="KW-1185">Reference proteome</keyword>
<dbReference type="CDD" id="cd24079">
    <property type="entry name" value="ASKHA_NBD_PG1100-like"/>
    <property type="match status" value="1"/>
</dbReference>